<keyword evidence="2" id="KW-1185">Reference proteome</keyword>
<dbReference type="EMBL" id="AP029022">
    <property type="protein sequence ID" value="BEV05109.1"/>
    <property type="molecule type" value="Genomic_DNA"/>
</dbReference>
<reference evidence="1 2" key="1">
    <citation type="journal article" date="2020" name="Microbes Environ.">
        <title>Synthetic bacterial community of duckweed: a simple and stable system to study plant-microbe interactions.</title>
        <authorList>
            <person name="Ishizawa H."/>
            <person name="Tada M."/>
            <person name="Kuroda M."/>
            <person name="Inoue D."/>
            <person name="Futamata H."/>
            <person name="Ike M."/>
        </authorList>
    </citation>
    <scope>NUCLEOTIDE SEQUENCE [LARGE SCALE GENOMIC DNA]</scope>
    <source>
        <strain evidence="1 2">DW100</strain>
    </source>
</reference>
<sequence>MTLIHCKNDQEIKIVQKQSAKKQNTKDYIDFQYDKAFAFATVNPMDYYDGNFDKEIDTKKFKDTISRRLNSAQIKDLNDILSGRKKQKTKSVYGVADCFYPRHNIIFIKDKKIINHVTVCFECNQIKSSKSTLASMENLEIFFNSLGLKVFYTPFEHTKYYDSLQLAGKNKFR</sequence>
<evidence type="ECO:0000313" key="1">
    <source>
        <dbReference type="EMBL" id="BEV05109.1"/>
    </source>
</evidence>
<dbReference type="RefSeq" id="WP_268052237.1">
    <property type="nucleotide sequence ID" value="NZ_AP029022.1"/>
</dbReference>
<accession>A0ABM8K7X3</accession>
<gene>
    <name evidence="1" type="ORF">CRDW_24830</name>
</gene>
<proteinExistence type="predicted"/>
<dbReference type="Proteomes" id="UP001380186">
    <property type="component" value="Chromosome"/>
</dbReference>
<name>A0ABM8K7X3_9FLAO</name>
<organism evidence="1 2">
    <name type="scientific">Chryseobacterium gambrini</name>
    <dbReference type="NCBI Taxonomy" id="373672"/>
    <lineage>
        <taxon>Bacteria</taxon>
        <taxon>Pseudomonadati</taxon>
        <taxon>Bacteroidota</taxon>
        <taxon>Flavobacteriia</taxon>
        <taxon>Flavobacteriales</taxon>
        <taxon>Weeksellaceae</taxon>
        <taxon>Chryseobacterium group</taxon>
        <taxon>Chryseobacterium</taxon>
    </lineage>
</organism>
<protein>
    <submittedName>
        <fullName evidence="1">Uncharacterized protein</fullName>
    </submittedName>
</protein>
<evidence type="ECO:0000313" key="2">
    <source>
        <dbReference type="Proteomes" id="UP001380186"/>
    </source>
</evidence>